<dbReference type="EMBL" id="ML170193">
    <property type="protein sequence ID" value="TDL19825.1"/>
    <property type="molecule type" value="Genomic_DNA"/>
</dbReference>
<sequence length="51" mass="5663">MTGNKSTTTIHTLSPELISEVFRHCLSGLPLDYISRARLHAPLLLGRVCSR</sequence>
<dbReference type="VEuPathDB" id="FungiDB:BD410DRAFT_791717"/>
<proteinExistence type="predicted"/>
<evidence type="ECO:0000313" key="1">
    <source>
        <dbReference type="EMBL" id="TDL19825.1"/>
    </source>
</evidence>
<evidence type="ECO:0000313" key="2">
    <source>
        <dbReference type="Proteomes" id="UP000294933"/>
    </source>
</evidence>
<keyword evidence="2" id="KW-1185">Reference proteome</keyword>
<dbReference type="AlphaFoldDB" id="A0A4Y7PXF9"/>
<gene>
    <name evidence="1" type="ORF">BD410DRAFT_791717</name>
</gene>
<reference evidence="1 2" key="1">
    <citation type="submission" date="2018-06" db="EMBL/GenBank/DDBJ databases">
        <title>A transcriptomic atlas of mushroom development highlights an independent origin of complex multicellularity.</title>
        <authorList>
            <consortium name="DOE Joint Genome Institute"/>
            <person name="Krizsan K."/>
            <person name="Almasi E."/>
            <person name="Merenyi Z."/>
            <person name="Sahu N."/>
            <person name="Viragh M."/>
            <person name="Koszo T."/>
            <person name="Mondo S."/>
            <person name="Kiss B."/>
            <person name="Balint B."/>
            <person name="Kues U."/>
            <person name="Barry K."/>
            <person name="Hegedus J.C."/>
            <person name="Henrissat B."/>
            <person name="Johnson J."/>
            <person name="Lipzen A."/>
            <person name="Ohm R."/>
            <person name="Nagy I."/>
            <person name="Pangilinan J."/>
            <person name="Yan J."/>
            <person name="Xiong Y."/>
            <person name="Grigoriev I.V."/>
            <person name="Hibbett D.S."/>
            <person name="Nagy L.G."/>
        </authorList>
    </citation>
    <scope>NUCLEOTIDE SEQUENCE [LARGE SCALE GENOMIC DNA]</scope>
    <source>
        <strain evidence="1 2">SZMC22713</strain>
    </source>
</reference>
<accession>A0A4Y7PXF9</accession>
<dbReference type="OrthoDB" id="2269034at2759"/>
<protein>
    <submittedName>
        <fullName evidence="1">Uncharacterized protein</fullName>
    </submittedName>
</protein>
<name>A0A4Y7PXF9_9AGAM</name>
<dbReference type="Proteomes" id="UP000294933">
    <property type="component" value="Unassembled WGS sequence"/>
</dbReference>
<organism evidence="1 2">
    <name type="scientific">Rickenella mellea</name>
    <dbReference type="NCBI Taxonomy" id="50990"/>
    <lineage>
        <taxon>Eukaryota</taxon>
        <taxon>Fungi</taxon>
        <taxon>Dikarya</taxon>
        <taxon>Basidiomycota</taxon>
        <taxon>Agaricomycotina</taxon>
        <taxon>Agaricomycetes</taxon>
        <taxon>Hymenochaetales</taxon>
        <taxon>Rickenellaceae</taxon>
        <taxon>Rickenella</taxon>
    </lineage>
</organism>